<evidence type="ECO:0000256" key="2">
    <source>
        <dbReference type="ARBA" id="ARBA00022737"/>
    </source>
</evidence>
<keyword evidence="6" id="KW-1185">Reference proteome</keyword>
<dbReference type="AlphaFoldDB" id="A0A2K9PVG8"/>
<dbReference type="RefSeq" id="WP_102757143.1">
    <property type="nucleotide sequence ID" value="NZ_CP025791.1"/>
</dbReference>
<organism evidence="5 6">
    <name type="scientific">Flavivirga eckloniae</name>
    <dbReference type="NCBI Taxonomy" id="1803846"/>
    <lineage>
        <taxon>Bacteria</taxon>
        <taxon>Pseudomonadati</taxon>
        <taxon>Bacteroidota</taxon>
        <taxon>Flavobacteriia</taxon>
        <taxon>Flavobacteriales</taxon>
        <taxon>Flavobacteriaceae</taxon>
        <taxon>Flavivirga</taxon>
    </lineage>
</organism>
<dbReference type="Pfam" id="PF24981">
    <property type="entry name" value="Beta-prop_ATRN-LZTR1"/>
    <property type="match status" value="1"/>
</dbReference>
<gene>
    <name evidence="5" type="ORF">C1H87_17970</name>
</gene>
<evidence type="ECO:0000256" key="3">
    <source>
        <dbReference type="SAM" id="SignalP"/>
    </source>
</evidence>
<dbReference type="OrthoDB" id="996574at2"/>
<dbReference type="InterPro" id="IPR056737">
    <property type="entry name" value="Beta-prop_ATRN-MKLN-like"/>
</dbReference>
<dbReference type="PROSITE" id="PS51257">
    <property type="entry name" value="PROKAR_LIPOPROTEIN"/>
    <property type="match status" value="1"/>
</dbReference>
<proteinExistence type="predicted"/>
<keyword evidence="2" id="KW-0677">Repeat</keyword>
<dbReference type="Proteomes" id="UP000235826">
    <property type="component" value="Chromosome"/>
</dbReference>
<evidence type="ECO:0000259" key="4">
    <source>
        <dbReference type="Pfam" id="PF24981"/>
    </source>
</evidence>
<reference evidence="5 6" key="1">
    <citation type="submission" date="2018-01" db="EMBL/GenBank/DDBJ databases">
        <title>Complete genome sequence of Flavivirga eckloniae ECD14 isolated from seaweed Ecklonia cava.</title>
        <authorList>
            <person name="Lee J.H."/>
            <person name="Baik K.S."/>
            <person name="Seong C.N."/>
        </authorList>
    </citation>
    <scope>NUCLEOTIDE SEQUENCE [LARGE SCALE GENOMIC DNA]</scope>
    <source>
        <strain evidence="5 6">ECD14</strain>
    </source>
</reference>
<feature type="domain" description="Attractin/MKLN-like beta-propeller" evidence="4">
    <location>
        <begin position="35"/>
        <end position="271"/>
    </location>
</feature>
<keyword evidence="3" id="KW-0732">Signal</keyword>
<dbReference type="EMBL" id="CP025791">
    <property type="protein sequence ID" value="AUP80497.1"/>
    <property type="molecule type" value="Genomic_DNA"/>
</dbReference>
<sequence>MIKSNSVIIVLFFVFFFSCKAQEPEQNKKQDVIESQKSWSPVVAPDGSAPIARHEAAFVNVGDKFFLLGGRGIRHVSIFDTKTQKWTSGKKPPIEFHHFQPIAFQDNIYIIGALTGKYPAETPVEYVYMYNTTTDTWVKGDAIPKDRLRGSTGNVLKDGVVYISCGISNGHISGHKKWLDSYNLKTGAWEVLPDAPRARDHFQAVESDNKIYVLAGRLSKAPNATFNETIGEVDVYDIKTKTWVTLDKEIPTQRAGNIALLYHDDVLVIGGESINQQKAHNEVEGLNTKSHTWHNYPPLLQGRHGTGAFLFNNNIYIASGCGNRGGSPELDTMEKY</sequence>
<dbReference type="SMART" id="SM00612">
    <property type="entry name" value="Kelch"/>
    <property type="match status" value="4"/>
</dbReference>
<dbReference type="InterPro" id="IPR006652">
    <property type="entry name" value="Kelch_1"/>
</dbReference>
<dbReference type="Gene3D" id="2.120.10.80">
    <property type="entry name" value="Kelch-type beta propeller"/>
    <property type="match status" value="2"/>
</dbReference>
<dbReference type="KEGG" id="fek:C1H87_17970"/>
<feature type="signal peptide" evidence="3">
    <location>
        <begin position="1"/>
        <end position="21"/>
    </location>
</feature>
<evidence type="ECO:0000313" key="6">
    <source>
        <dbReference type="Proteomes" id="UP000235826"/>
    </source>
</evidence>
<dbReference type="SUPFAM" id="SSF117281">
    <property type="entry name" value="Kelch motif"/>
    <property type="match status" value="1"/>
</dbReference>
<evidence type="ECO:0000256" key="1">
    <source>
        <dbReference type="ARBA" id="ARBA00022441"/>
    </source>
</evidence>
<name>A0A2K9PVG8_9FLAO</name>
<protein>
    <submittedName>
        <fullName evidence="5">Galactose oxidase</fullName>
    </submittedName>
</protein>
<dbReference type="InterPro" id="IPR015915">
    <property type="entry name" value="Kelch-typ_b-propeller"/>
</dbReference>
<dbReference type="PANTHER" id="PTHR46344">
    <property type="entry name" value="OS02G0202900 PROTEIN"/>
    <property type="match status" value="1"/>
</dbReference>
<feature type="chain" id="PRO_5014610216" evidence="3">
    <location>
        <begin position="22"/>
        <end position="336"/>
    </location>
</feature>
<keyword evidence="1" id="KW-0880">Kelch repeat</keyword>
<evidence type="ECO:0000313" key="5">
    <source>
        <dbReference type="EMBL" id="AUP80497.1"/>
    </source>
</evidence>
<accession>A0A2K9PVG8</accession>
<dbReference type="PANTHER" id="PTHR46344:SF27">
    <property type="entry name" value="KELCH REPEAT SUPERFAMILY PROTEIN"/>
    <property type="match status" value="1"/>
</dbReference>